<dbReference type="Pfam" id="PF05730">
    <property type="entry name" value="CFEM"/>
    <property type="match status" value="1"/>
</dbReference>
<evidence type="ECO:0000256" key="6">
    <source>
        <dbReference type="ARBA" id="ARBA00022622"/>
    </source>
</evidence>
<feature type="disulfide bond" evidence="14">
    <location>
        <begin position="30"/>
        <end position="70"/>
    </location>
</feature>
<evidence type="ECO:0000256" key="8">
    <source>
        <dbReference type="ARBA" id="ARBA00022729"/>
    </source>
</evidence>
<dbReference type="InterPro" id="IPR008427">
    <property type="entry name" value="Extracellular_membr_CFEM_dom"/>
</dbReference>
<dbReference type="InterPro" id="IPR049326">
    <property type="entry name" value="Rhodopsin_dom_fungi"/>
</dbReference>
<keyword evidence="11 14" id="KW-1015">Disulfide bond</keyword>
<feature type="transmembrane region" description="Helical" evidence="15">
    <location>
        <begin position="261"/>
        <end position="280"/>
    </location>
</feature>
<dbReference type="PANTHER" id="PTHR33048">
    <property type="entry name" value="PTH11-LIKE INTEGRAL MEMBRANE PROTEIN (AFU_ORTHOLOGUE AFUA_5G11245)"/>
    <property type="match status" value="1"/>
</dbReference>
<feature type="disulfide bond" evidence="14">
    <location>
        <begin position="34"/>
        <end position="65"/>
    </location>
</feature>
<evidence type="ECO:0000256" key="10">
    <source>
        <dbReference type="ARBA" id="ARBA00023136"/>
    </source>
</evidence>
<feature type="transmembrane region" description="Helical" evidence="15">
    <location>
        <begin position="292"/>
        <end position="310"/>
    </location>
</feature>
<feature type="chain" id="PRO_5014448472" description="CFEM domain-containing protein" evidence="16">
    <location>
        <begin position="23"/>
        <end position="445"/>
    </location>
</feature>
<evidence type="ECO:0000259" key="17">
    <source>
        <dbReference type="PROSITE" id="PS52012"/>
    </source>
</evidence>
<dbReference type="SMART" id="SM00747">
    <property type="entry name" value="CFEM"/>
    <property type="match status" value="1"/>
</dbReference>
<keyword evidence="9 15" id="KW-1133">Transmembrane helix</keyword>
<evidence type="ECO:0000256" key="12">
    <source>
        <dbReference type="ARBA" id="ARBA00023288"/>
    </source>
</evidence>
<dbReference type="GO" id="GO:0005576">
    <property type="term" value="C:extracellular region"/>
    <property type="evidence" value="ECO:0007669"/>
    <property type="project" value="UniProtKB-SubCell"/>
</dbReference>
<comment type="subcellular location">
    <subcellularLocation>
        <location evidence="2">Membrane</location>
        <topology evidence="2">Lipid-anchor</topology>
        <topology evidence="2">GPI-anchor</topology>
    </subcellularLocation>
    <subcellularLocation>
        <location evidence="1">Membrane</location>
        <topology evidence="1">Multi-pass membrane protein</topology>
    </subcellularLocation>
    <subcellularLocation>
        <location evidence="3">Secreted</location>
    </subcellularLocation>
</comment>
<evidence type="ECO:0000256" key="3">
    <source>
        <dbReference type="ARBA" id="ARBA00004613"/>
    </source>
</evidence>
<keyword evidence="6" id="KW-0336">GPI-anchor</keyword>
<evidence type="ECO:0000256" key="5">
    <source>
        <dbReference type="ARBA" id="ARBA00022525"/>
    </source>
</evidence>
<feature type="transmembrane region" description="Helical" evidence="15">
    <location>
        <begin position="180"/>
        <end position="198"/>
    </location>
</feature>
<feature type="transmembrane region" description="Helical" evidence="15">
    <location>
        <begin position="210"/>
        <end position="230"/>
    </location>
</feature>
<organism evidence="18 19">
    <name type="scientific">Hyaloscypha variabilis (strain UAMH 11265 / GT02V1 / F)</name>
    <name type="common">Meliniomyces variabilis</name>
    <dbReference type="NCBI Taxonomy" id="1149755"/>
    <lineage>
        <taxon>Eukaryota</taxon>
        <taxon>Fungi</taxon>
        <taxon>Dikarya</taxon>
        <taxon>Ascomycota</taxon>
        <taxon>Pezizomycotina</taxon>
        <taxon>Leotiomycetes</taxon>
        <taxon>Helotiales</taxon>
        <taxon>Hyaloscyphaceae</taxon>
        <taxon>Hyaloscypha</taxon>
        <taxon>Hyaloscypha variabilis</taxon>
    </lineage>
</organism>
<dbReference type="Pfam" id="PF20684">
    <property type="entry name" value="Fung_rhodopsin"/>
    <property type="match status" value="1"/>
</dbReference>
<evidence type="ECO:0000256" key="13">
    <source>
        <dbReference type="ARBA" id="ARBA00038359"/>
    </source>
</evidence>
<dbReference type="STRING" id="1149755.A0A2J6RCV1"/>
<evidence type="ECO:0000313" key="19">
    <source>
        <dbReference type="Proteomes" id="UP000235786"/>
    </source>
</evidence>
<feature type="signal peptide" evidence="16">
    <location>
        <begin position="1"/>
        <end position="22"/>
    </location>
</feature>
<evidence type="ECO:0000256" key="4">
    <source>
        <dbReference type="ARBA" id="ARBA00010031"/>
    </source>
</evidence>
<comment type="similarity">
    <text evidence="4">Belongs to the RBT5 family.</text>
</comment>
<dbReference type="PANTHER" id="PTHR33048:SF143">
    <property type="entry name" value="EXTRACELLULAR MEMBRANE PROTEIN CFEM DOMAIN-CONTAINING PROTEIN-RELATED"/>
    <property type="match status" value="1"/>
</dbReference>
<keyword evidence="10 15" id="KW-0472">Membrane</keyword>
<dbReference type="OrthoDB" id="2496787at2759"/>
<evidence type="ECO:0000313" key="18">
    <source>
        <dbReference type="EMBL" id="PMD36331.1"/>
    </source>
</evidence>
<dbReference type="PROSITE" id="PS52012">
    <property type="entry name" value="CFEM"/>
    <property type="match status" value="1"/>
</dbReference>
<comment type="caution">
    <text evidence="14">Lacks conserved residue(s) required for the propagation of feature annotation.</text>
</comment>
<dbReference type="GO" id="GO:0098552">
    <property type="term" value="C:side of membrane"/>
    <property type="evidence" value="ECO:0007669"/>
    <property type="project" value="UniProtKB-KW"/>
</dbReference>
<evidence type="ECO:0000256" key="15">
    <source>
        <dbReference type="SAM" id="Phobius"/>
    </source>
</evidence>
<evidence type="ECO:0000256" key="16">
    <source>
        <dbReference type="SAM" id="SignalP"/>
    </source>
</evidence>
<name>A0A2J6RCV1_HYAVF</name>
<keyword evidence="6" id="KW-0325">Glycoprotein</keyword>
<dbReference type="AlphaFoldDB" id="A0A2J6RCV1"/>
<evidence type="ECO:0000256" key="14">
    <source>
        <dbReference type="PROSITE-ProRule" id="PRU01356"/>
    </source>
</evidence>
<protein>
    <recommendedName>
        <fullName evidence="17">CFEM domain-containing protein</fullName>
    </recommendedName>
</protein>
<evidence type="ECO:0000256" key="11">
    <source>
        <dbReference type="ARBA" id="ARBA00023157"/>
    </source>
</evidence>
<dbReference type="InterPro" id="IPR052337">
    <property type="entry name" value="SAT4-like"/>
</dbReference>
<comment type="similarity">
    <text evidence="13">Belongs to the SAT4 family.</text>
</comment>
<evidence type="ECO:0000256" key="7">
    <source>
        <dbReference type="ARBA" id="ARBA00022692"/>
    </source>
</evidence>
<evidence type="ECO:0000256" key="1">
    <source>
        <dbReference type="ARBA" id="ARBA00004141"/>
    </source>
</evidence>
<feature type="disulfide bond" evidence="14">
    <location>
        <begin position="44"/>
        <end position="51"/>
    </location>
</feature>
<feature type="disulfide bond" evidence="14">
    <location>
        <begin position="53"/>
        <end position="86"/>
    </location>
</feature>
<keyword evidence="5" id="KW-0964">Secreted</keyword>
<sequence>MKALSGLLFLLLAFVAASSTSSETTELPACALVCLEGALENSTCAITNQTCICLNTSLQIDLTTCVAKSCTFPESLITQNVTETACGAPIRNKSKPLYTMSICLCTISGAIVVLRFTSKLLANSEFALDDFFIAMSLVVDISINVLIVTGLISNGLGRDIWTLTPEQITHFLRIFYTTEVFYLAQVAVLKLSLLFFYLRIFPGTSIQRLLWGTIILTLCFGIIFVFISIFQCQPIDYYWNKWDGEHHGTCINGNGFTWANAAISIVLDGWMLALPISQLFKLQLHWKKKVGVGIMFVVGTIVTIVSILRLQSLVHFSKTSNPSWDDLTICVWSDIEINVGIVCACMPHLRLLLIRFFPKLLGTSQHSNNRYHVNNSHSHVEGNISVIRTGKPLNSNQSGSSATGITYSQTYVVQWGEQDETKSIQMSDLDRDVLNSSGRVSEIEL</sequence>
<dbReference type="Proteomes" id="UP000235786">
    <property type="component" value="Unassembled WGS sequence"/>
</dbReference>
<keyword evidence="19" id="KW-1185">Reference proteome</keyword>
<keyword evidence="7 15" id="KW-0812">Transmembrane</keyword>
<keyword evidence="8 16" id="KW-0732">Signal</keyword>
<reference evidence="18 19" key="1">
    <citation type="submission" date="2016-04" db="EMBL/GenBank/DDBJ databases">
        <title>A degradative enzymes factory behind the ericoid mycorrhizal symbiosis.</title>
        <authorList>
            <consortium name="DOE Joint Genome Institute"/>
            <person name="Martino E."/>
            <person name="Morin E."/>
            <person name="Grelet G."/>
            <person name="Kuo A."/>
            <person name="Kohler A."/>
            <person name="Daghino S."/>
            <person name="Barry K."/>
            <person name="Choi C."/>
            <person name="Cichocki N."/>
            <person name="Clum A."/>
            <person name="Copeland A."/>
            <person name="Hainaut M."/>
            <person name="Haridas S."/>
            <person name="Labutti K."/>
            <person name="Lindquist E."/>
            <person name="Lipzen A."/>
            <person name="Khouja H.-R."/>
            <person name="Murat C."/>
            <person name="Ohm R."/>
            <person name="Olson A."/>
            <person name="Spatafora J."/>
            <person name="Veneault-Fourrey C."/>
            <person name="Henrissat B."/>
            <person name="Grigoriev I."/>
            <person name="Martin F."/>
            <person name="Perotto S."/>
        </authorList>
    </citation>
    <scope>NUCLEOTIDE SEQUENCE [LARGE SCALE GENOMIC DNA]</scope>
    <source>
        <strain evidence="18 19">F</strain>
    </source>
</reference>
<evidence type="ECO:0000256" key="2">
    <source>
        <dbReference type="ARBA" id="ARBA00004589"/>
    </source>
</evidence>
<feature type="domain" description="CFEM" evidence="17">
    <location>
        <begin position="2"/>
        <end position="113"/>
    </location>
</feature>
<feature type="transmembrane region" description="Helical" evidence="15">
    <location>
        <begin position="97"/>
        <end position="116"/>
    </location>
</feature>
<feature type="transmembrane region" description="Helical" evidence="15">
    <location>
        <begin position="128"/>
        <end position="152"/>
    </location>
</feature>
<evidence type="ECO:0000256" key="9">
    <source>
        <dbReference type="ARBA" id="ARBA00022989"/>
    </source>
</evidence>
<dbReference type="EMBL" id="KZ613951">
    <property type="protein sequence ID" value="PMD36331.1"/>
    <property type="molecule type" value="Genomic_DNA"/>
</dbReference>
<proteinExistence type="inferred from homology"/>
<accession>A0A2J6RCV1</accession>
<gene>
    <name evidence="18" type="ORF">L207DRAFT_602395</name>
</gene>
<keyword evidence="12" id="KW-0449">Lipoprotein</keyword>